<dbReference type="EMBL" id="LUEZ02000053">
    <property type="protein sequence ID" value="RDB21889.1"/>
    <property type="molecule type" value="Genomic_DNA"/>
</dbReference>
<keyword evidence="2" id="KW-1185">Reference proteome</keyword>
<comment type="caution">
    <text evidence="1">The sequence shown here is derived from an EMBL/GenBank/DDBJ whole genome shotgun (WGS) entry which is preliminary data.</text>
</comment>
<protein>
    <submittedName>
        <fullName evidence="1">Uncharacterized protein</fullName>
    </submittedName>
</protein>
<proteinExistence type="predicted"/>
<evidence type="ECO:0000313" key="2">
    <source>
        <dbReference type="Proteomes" id="UP000076154"/>
    </source>
</evidence>
<gene>
    <name evidence="1" type="ORF">Hypma_011111</name>
</gene>
<sequence length="233" mass="26816">MIGSNDYLYVTLIITASSPGYITGYYSAGIHTLGTQVSGNIFEQHRLWTLKRVCICSVYNCLEIRSRSDGKPKFLMQGPVFLRNLFSFLPRISLLFPSIDYVRMTSQIRTQRLSISPGSFLSLESVTESKLLGEYFTPDILPFWLDGRQNENDMTVMQDVMKLKHQCRPLTCLVSEFNTWQQTGLWGINLLQLRIHDGEFFLWLCSESFHHLTNHSELIEAYSAPCCTWLPSH</sequence>
<name>A0A369JI78_HYPMA</name>
<dbReference type="Proteomes" id="UP000076154">
    <property type="component" value="Unassembled WGS sequence"/>
</dbReference>
<dbReference type="AlphaFoldDB" id="A0A369JI78"/>
<accession>A0A369JI78</accession>
<reference evidence="1" key="1">
    <citation type="submission" date="2018-04" db="EMBL/GenBank/DDBJ databases">
        <title>Whole genome sequencing of Hypsizygus marmoreus.</title>
        <authorList>
            <person name="Choi I.-G."/>
            <person name="Min B."/>
            <person name="Kim J.-G."/>
            <person name="Kim S."/>
            <person name="Oh Y.-L."/>
            <person name="Kong W.-S."/>
            <person name="Park H."/>
            <person name="Jeong J."/>
            <person name="Song E.-S."/>
        </authorList>
    </citation>
    <scope>NUCLEOTIDE SEQUENCE [LARGE SCALE GENOMIC DNA]</scope>
    <source>
        <strain evidence="1">51987-8</strain>
    </source>
</reference>
<evidence type="ECO:0000313" key="1">
    <source>
        <dbReference type="EMBL" id="RDB21889.1"/>
    </source>
</evidence>
<organism evidence="1 2">
    <name type="scientific">Hypsizygus marmoreus</name>
    <name type="common">White beech mushroom</name>
    <name type="synonym">Agaricus marmoreus</name>
    <dbReference type="NCBI Taxonomy" id="39966"/>
    <lineage>
        <taxon>Eukaryota</taxon>
        <taxon>Fungi</taxon>
        <taxon>Dikarya</taxon>
        <taxon>Basidiomycota</taxon>
        <taxon>Agaricomycotina</taxon>
        <taxon>Agaricomycetes</taxon>
        <taxon>Agaricomycetidae</taxon>
        <taxon>Agaricales</taxon>
        <taxon>Tricholomatineae</taxon>
        <taxon>Lyophyllaceae</taxon>
        <taxon>Hypsizygus</taxon>
    </lineage>
</organism>
<dbReference type="InParanoid" id="A0A369JI78"/>